<gene>
    <name evidence="2" type="ORF">XhyaCFBP1156_21000</name>
</gene>
<protein>
    <recommendedName>
        <fullName evidence="1">Fido domain-containing protein</fullName>
    </recommendedName>
</protein>
<accession>A0A2S7EN59</accession>
<dbReference type="PROSITE" id="PS51459">
    <property type="entry name" value="FIDO"/>
    <property type="match status" value="1"/>
</dbReference>
<dbReference type="RefSeq" id="WP_104559059.1">
    <property type="nucleotide sequence ID" value="NZ_CP043476.1"/>
</dbReference>
<evidence type="ECO:0000259" key="1">
    <source>
        <dbReference type="PROSITE" id="PS51459"/>
    </source>
</evidence>
<organism evidence="2 3">
    <name type="scientific">Xanthomonas hyacinthi</name>
    <dbReference type="NCBI Taxonomy" id="56455"/>
    <lineage>
        <taxon>Bacteria</taxon>
        <taxon>Pseudomonadati</taxon>
        <taxon>Pseudomonadota</taxon>
        <taxon>Gammaproteobacteria</taxon>
        <taxon>Lysobacterales</taxon>
        <taxon>Lysobacteraceae</taxon>
        <taxon>Xanthomonas</taxon>
    </lineage>
</organism>
<dbReference type="InterPro" id="IPR036597">
    <property type="entry name" value="Fido-like_dom_sf"/>
</dbReference>
<dbReference type="InterPro" id="IPR003812">
    <property type="entry name" value="Fido"/>
</dbReference>
<dbReference type="SUPFAM" id="SSF140931">
    <property type="entry name" value="Fic-like"/>
    <property type="match status" value="1"/>
</dbReference>
<proteinExistence type="predicted"/>
<evidence type="ECO:0000313" key="2">
    <source>
        <dbReference type="EMBL" id="PPU92681.1"/>
    </source>
</evidence>
<evidence type="ECO:0000313" key="3">
    <source>
        <dbReference type="Proteomes" id="UP000238261"/>
    </source>
</evidence>
<keyword evidence="3" id="KW-1185">Reference proteome</keyword>
<dbReference type="Proteomes" id="UP000238261">
    <property type="component" value="Unassembled WGS sequence"/>
</dbReference>
<reference evidence="3" key="1">
    <citation type="submission" date="2016-08" db="EMBL/GenBank/DDBJ databases">
        <authorList>
            <person name="Merda D."/>
            <person name="Briand M."/>
            <person name="Taghouti G."/>
            <person name="Carrere S."/>
            <person name="Gouzy J."/>
            <person name="Portier P."/>
            <person name="Jacques M.-A."/>
            <person name="Fischer-Le Saux M."/>
        </authorList>
    </citation>
    <scope>NUCLEOTIDE SEQUENCE [LARGE SCALE GENOMIC DNA]</scope>
    <source>
        <strain evidence="3">CFBP1156</strain>
    </source>
</reference>
<feature type="domain" description="Fido" evidence="1">
    <location>
        <begin position="54"/>
        <end position="238"/>
    </location>
</feature>
<dbReference type="OrthoDB" id="9807853at2"/>
<dbReference type="Pfam" id="PF02661">
    <property type="entry name" value="Fic"/>
    <property type="match status" value="1"/>
</dbReference>
<name>A0A2S7EN59_9XANT</name>
<comment type="caution">
    <text evidence="2">The sequence shown here is derived from an EMBL/GenBank/DDBJ whole genome shotgun (WGS) entry which is preliminary data.</text>
</comment>
<sequence length="285" mass="31304">MMLDREIPQFSASTEWVQSAFADLGELAWEGQCPSFNGAAPAWVAALLMHGSTTSLPDYLANHRKLLEQFEGFRSLKRGLWSLRSAGTLDTCVVRAQSLTAYKAKIRTTTNRVLTPNAYSRDYLPPNPVSAREACRQIFRLRAAWTAKAERNNALALSTYITLLTVHPFEDGNGRTCRMLLAADAMGGDRCDPISALAGLLLKGQQSMPFHLSARCARAGDFHMLAECHRSAMTFASANLTPILLALDSVPSDNYDKQSYWAERLFMGITEGLHQGNSGLGTISL</sequence>
<dbReference type="AlphaFoldDB" id="A0A2S7EN59"/>
<dbReference type="Gene3D" id="1.10.3290.10">
    <property type="entry name" value="Fido-like domain"/>
    <property type="match status" value="1"/>
</dbReference>
<dbReference type="EMBL" id="MDEG01000054">
    <property type="protein sequence ID" value="PPU92681.1"/>
    <property type="molecule type" value="Genomic_DNA"/>
</dbReference>